<dbReference type="AlphaFoldDB" id="A0A6J8CCE5"/>
<name>A0A6J8CCE5_MYTCO</name>
<gene>
    <name evidence="2" type="ORF">MCOR_27765</name>
</gene>
<evidence type="ECO:0008006" key="4">
    <source>
        <dbReference type="Google" id="ProtNLM"/>
    </source>
</evidence>
<dbReference type="Gene3D" id="1.20.1070.10">
    <property type="entry name" value="Rhodopsin 7-helix transmembrane proteins"/>
    <property type="match status" value="1"/>
</dbReference>
<proteinExistence type="predicted"/>
<reference evidence="2 3" key="1">
    <citation type="submission" date="2020-06" db="EMBL/GenBank/DDBJ databases">
        <authorList>
            <person name="Li R."/>
            <person name="Bekaert M."/>
        </authorList>
    </citation>
    <scope>NUCLEOTIDE SEQUENCE [LARGE SCALE GENOMIC DNA]</scope>
    <source>
        <strain evidence="3">wild</strain>
    </source>
</reference>
<feature type="transmembrane region" description="Helical" evidence="1">
    <location>
        <begin position="100"/>
        <end position="124"/>
    </location>
</feature>
<feature type="transmembrane region" description="Helical" evidence="1">
    <location>
        <begin position="158"/>
        <end position="183"/>
    </location>
</feature>
<protein>
    <recommendedName>
        <fullName evidence="4">G-protein coupled receptors family 1 profile domain-containing protein</fullName>
    </recommendedName>
</protein>
<dbReference type="OrthoDB" id="10341276at2759"/>
<keyword evidence="1" id="KW-0812">Transmembrane</keyword>
<keyword evidence="3" id="KW-1185">Reference proteome</keyword>
<accession>A0A6J8CCE5</accession>
<evidence type="ECO:0000313" key="3">
    <source>
        <dbReference type="Proteomes" id="UP000507470"/>
    </source>
</evidence>
<feature type="transmembrane region" description="Helical" evidence="1">
    <location>
        <begin position="50"/>
        <end position="73"/>
    </location>
</feature>
<keyword evidence="1" id="KW-0472">Membrane</keyword>
<keyword evidence="1" id="KW-1133">Transmembrane helix</keyword>
<feature type="transmembrane region" description="Helical" evidence="1">
    <location>
        <begin position="20"/>
        <end position="38"/>
    </location>
</feature>
<dbReference type="EMBL" id="CACVKT020005076">
    <property type="protein sequence ID" value="CAC5392859.1"/>
    <property type="molecule type" value="Genomic_DNA"/>
</dbReference>
<dbReference type="SUPFAM" id="SSF81321">
    <property type="entry name" value="Family A G protein-coupled receptor-like"/>
    <property type="match status" value="1"/>
</dbReference>
<evidence type="ECO:0000313" key="2">
    <source>
        <dbReference type="EMBL" id="CAC5392859.1"/>
    </source>
</evidence>
<feature type="transmembrane region" description="Helical" evidence="1">
    <location>
        <begin position="195"/>
        <end position="213"/>
    </location>
</feature>
<evidence type="ECO:0000256" key="1">
    <source>
        <dbReference type="SAM" id="Phobius"/>
    </source>
</evidence>
<sequence length="263" mass="30303">MNDFYTDGIHQNQCLFVTHIVPAALLSSLLMIFIMCLHRLNATFTVKKRILTVLTNDVAIGLGFLFSHVYYLFRCVLEFVDNVQRVEFPCSPKYNTQKRFLFYADVMHALFVTMIACCYIAVIIRMIRNRKKDNGIESLSELQIYQQRIRELRMRYNMITLSCIILITACSVLPRTIFALYINITGTLNGDIVRATNNMLLLNPLIDPFIYIFRIKEVRRQVICRCFRSNQTTPATTMIQPTNISTTVGKSTVPKQCKTAPTS</sequence>
<dbReference type="Proteomes" id="UP000507470">
    <property type="component" value="Unassembled WGS sequence"/>
</dbReference>
<organism evidence="2 3">
    <name type="scientific">Mytilus coruscus</name>
    <name type="common">Sea mussel</name>
    <dbReference type="NCBI Taxonomy" id="42192"/>
    <lineage>
        <taxon>Eukaryota</taxon>
        <taxon>Metazoa</taxon>
        <taxon>Spiralia</taxon>
        <taxon>Lophotrochozoa</taxon>
        <taxon>Mollusca</taxon>
        <taxon>Bivalvia</taxon>
        <taxon>Autobranchia</taxon>
        <taxon>Pteriomorphia</taxon>
        <taxon>Mytilida</taxon>
        <taxon>Mytiloidea</taxon>
        <taxon>Mytilidae</taxon>
        <taxon>Mytilinae</taxon>
        <taxon>Mytilus</taxon>
    </lineage>
</organism>